<name>A0AAE4QJB7_9LEPT</name>
<gene>
    <name evidence="2" type="ORF">CH379_001645</name>
</gene>
<evidence type="ECO:0008006" key="4">
    <source>
        <dbReference type="Google" id="ProtNLM"/>
    </source>
</evidence>
<dbReference type="EMBL" id="NPEF02000001">
    <property type="protein sequence ID" value="MDV6234333.1"/>
    <property type="molecule type" value="Genomic_DNA"/>
</dbReference>
<comment type="caution">
    <text evidence="2">The sequence shown here is derived from an EMBL/GenBank/DDBJ whole genome shotgun (WGS) entry which is preliminary data.</text>
</comment>
<evidence type="ECO:0000313" key="2">
    <source>
        <dbReference type="EMBL" id="MDV6234333.1"/>
    </source>
</evidence>
<evidence type="ECO:0000256" key="1">
    <source>
        <dbReference type="SAM" id="SignalP"/>
    </source>
</evidence>
<dbReference type="InterPro" id="IPR010438">
    <property type="entry name" value="Lambda_Bor"/>
</dbReference>
<evidence type="ECO:0000313" key="3">
    <source>
        <dbReference type="Proteomes" id="UP000232122"/>
    </source>
</evidence>
<dbReference type="RefSeq" id="WP_125179543.1">
    <property type="nucleotide sequence ID" value="NZ_NPEF02000001.1"/>
</dbReference>
<protein>
    <recommendedName>
        <fullName evidence="4">Lipoprotein</fullName>
    </recommendedName>
</protein>
<dbReference type="AlphaFoldDB" id="A0AAE4QJB7"/>
<keyword evidence="3" id="KW-1185">Reference proteome</keyword>
<proteinExistence type="predicted"/>
<dbReference type="Proteomes" id="UP000232122">
    <property type="component" value="Unassembled WGS sequence"/>
</dbReference>
<feature type="signal peptide" evidence="1">
    <location>
        <begin position="1"/>
        <end position="26"/>
    </location>
</feature>
<feature type="chain" id="PRO_5042211693" description="Lipoprotein" evidence="1">
    <location>
        <begin position="27"/>
        <end position="111"/>
    </location>
</feature>
<organism evidence="2 3">
    <name type="scientific">Leptospira ellisii</name>
    <dbReference type="NCBI Taxonomy" id="2023197"/>
    <lineage>
        <taxon>Bacteria</taxon>
        <taxon>Pseudomonadati</taxon>
        <taxon>Spirochaetota</taxon>
        <taxon>Spirochaetia</taxon>
        <taxon>Leptospirales</taxon>
        <taxon>Leptospiraceae</taxon>
        <taxon>Leptospira</taxon>
    </lineage>
</organism>
<accession>A0AAE4QJB7</accession>
<keyword evidence="1" id="KW-0732">Signal</keyword>
<dbReference type="Pfam" id="PF06291">
    <property type="entry name" value="Lambda_Bor"/>
    <property type="match status" value="1"/>
</dbReference>
<sequence>MISFMMRKSVLLSIFMIINLWNCQHARVELAPTVKAKKTKEVGETKGRTVTFKQNYFLMGLLPRKIEYDESSLCPARGIKEIHQYSTLWNGVCEQLTLGIYSPRSIEISCH</sequence>
<reference evidence="2 3" key="1">
    <citation type="journal article" date="2018" name="Microb. Genom.">
        <title>Deciphering the unexplored Leptospira diversity from soils uncovers genomic evolution to virulence.</title>
        <authorList>
            <person name="Thibeaux R."/>
            <person name="Iraola G."/>
            <person name="Ferres I."/>
            <person name="Bierque E."/>
            <person name="Girault D."/>
            <person name="Soupe-Gilbert M.E."/>
            <person name="Picardeau M."/>
            <person name="Goarant C."/>
        </authorList>
    </citation>
    <scope>NUCLEOTIDE SEQUENCE [LARGE SCALE GENOMIC DNA]</scope>
    <source>
        <strain evidence="2 3">ATI7-C-A5</strain>
    </source>
</reference>